<evidence type="ECO:0000313" key="1">
    <source>
        <dbReference type="EMBL" id="EFM46235.1"/>
    </source>
</evidence>
<name>E0QQD2_9ACTO</name>
<organism evidence="1 2">
    <name type="scientific">Mobiluncus mulieris ATCC 35239</name>
    <dbReference type="NCBI Taxonomy" id="871571"/>
    <lineage>
        <taxon>Bacteria</taxon>
        <taxon>Bacillati</taxon>
        <taxon>Actinomycetota</taxon>
        <taxon>Actinomycetes</taxon>
        <taxon>Actinomycetales</taxon>
        <taxon>Actinomycetaceae</taxon>
        <taxon>Mobiluncus</taxon>
    </lineage>
</organism>
<dbReference type="HOGENOM" id="CLU_1407388_0_0_11"/>
<proteinExistence type="predicted"/>
<dbReference type="AlphaFoldDB" id="E0QQD2"/>
<gene>
    <name evidence="1" type="ORF">HMPREF0580_1097</name>
</gene>
<comment type="caution">
    <text evidence="1">The sequence shown here is derived from an EMBL/GenBank/DDBJ whole genome shotgun (WGS) entry which is preliminary data.</text>
</comment>
<protein>
    <submittedName>
        <fullName evidence="1">Uncharacterized protein</fullName>
    </submittedName>
</protein>
<sequence>MGRSLVAKNNNYNESGGSFARIEELHESESWHFLDYVPFHAVGDDILTYDSFLRNSPYLERFANQIGFIALTLVAEYPAVMILTEEDEFFKTHPDLKPEVNIRDLSFEQLNAIIHDVIVQDLSSVQILFPEQDTLLDIAGELQVALYNASGEFLHNIRLLAQRNGLFLMYHAEDDSIYLDETPDNHPGDKNLP</sequence>
<evidence type="ECO:0000313" key="2">
    <source>
        <dbReference type="Proteomes" id="UP000003045"/>
    </source>
</evidence>
<dbReference type="Proteomes" id="UP000003045">
    <property type="component" value="Unassembled WGS sequence"/>
</dbReference>
<accession>E0QQD2</accession>
<dbReference type="EMBL" id="AEET01000026">
    <property type="protein sequence ID" value="EFM46235.1"/>
    <property type="molecule type" value="Genomic_DNA"/>
</dbReference>
<keyword evidence="2" id="KW-1185">Reference proteome</keyword>
<dbReference type="STRING" id="871571.HMPREF0580_1097"/>
<reference evidence="1" key="1">
    <citation type="submission" date="2010-08" db="EMBL/GenBank/DDBJ databases">
        <authorList>
            <person name="Muzny D."/>
            <person name="Qin X."/>
            <person name="Deng J."/>
            <person name="Jiang H."/>
            <person name="Liu Y."/>
            <person name="Qu J."/>
            <person name="Song X.-Z."/>
            <person name="Zhang L."/>
            <person name="Thornton R."/>
            <person name="Coyle M."/>
            <person name="Francisco L."/>
            <person name="Jackson L."/>
            <person name="Javaid M."/>
            <person name="Korchina V."/>
            <person name="Kovar C."/>
            <person name="Mata R."/>
            <person name="Mathew T."/>
            <person name="Ngo R."/>
            <person name="Nguyen L."/>
            <person name="Nguyen N."/>
            <person name="Okwuonu G."/>
            <person name="Ongeri F."/>
            <person name="Pham C."/>
            <person name="Simmons D."/>
            <person name="Wilczek-Boney K."/>
            <person name="Hale W."/>
            <person name="Jakkamsetti A."/>
            <person name="Pham P."/>
            <person name="Ruth R."/>
            <person name="San Lucas F."/>
            <person name="Warren J."/>
            <person name="Zhang J."/>
            <person name="Zhao Z."/>
            <person name="Zhou C."/>
            <person name="Zhu D."/>
            <person name="Lee S."/>
            <person name="Bess C."/>
            <person name="Blankenburg K."/>
            <person name="Forbes L."/>
            <person name="Fu Q."/>
            <person name="Gubbala S."/>
            <person name="Hirani K."/>
            <person name="Jayaseelan J.C."/>
            <person name="Lara F."/>
            <person name="Munidasa M."/>
            <person name="Palculict T."/>
            <person name="Patil S."/>
            <person name="Pu L.-L."/>
            <person name="Saada N."/>
            <person name="Tang L."/>
            <person name="Weissenberger G."/>
            <person name="Zhu Y."/>
            <person name="Hemphill L."/>
            <person name="Shang Y."/>
            <person name="Youmans B."/>
            <person name="Ayvaz T."/>
            <person name="Ross M."/>
            <person name="Santibanez J."/>
            <person name="Aqrawi P."/>
            <person name="Gross S."/>
            <person name="Joshi V."/>
            <person name="Fowler G."/>
            <person name="Nazareth L."/>
            <person name="Reid J."/>
            <person name="Worley K."/>
            <person name="Petrosino J."/>
            <person name="Highlander S."/>
            <person name="Gibbs R."/>
        </authorList>
    </citation>
    <scope>NUCLEOTIDE SEQUENCE [LARGE SCALE GENOMIC DNA]</scope>
    <source>
        <strain evidence="1">ATCC 35239</strain>
    </source>
</reference>